<comment type="caution">
    <text evidence="4">The sequence shown here is derived from an EMBL/GenBank/DDBJ whole genome shotgun (WGS) entry which is preliminary data.</text>
</comment>
<dbReference type="Pfam" id="PF13639">
    <property type="entry name" value="zf-RING_2"/>
    <property type="match status" value="1"/>
</dbReference>
<feature type="region of interest" description="Disordered" evidence="2">
    <location>
        <begin position="453"/>
        <end position="476"/>
    </location>
</feature>
<feature type="region of interest" description="Disordered" evidence="2">
    <location>
        <begin position="70"/>
        <end position="134"/>
    </location>
</feature>
<proteinExistence type="predicted"/>
<dbReference type="Gene3D" id="3.30.40.10">
    <property type="entry name" value="Zinc/RING finger domain, C3HC4 (zinc finger)"/>
    <property type="match status" value="1"/>
</dbReference>
<feature type="region of interest" description="Disordered" evidence="2">
    <location>
        <begin position="339"/>
        <end position="362"/>
    </location>
</feature>
<keyword evidence="1" id="KW-0863">Zinc-finger</keyword>
<dbReference type="CDD" id="cd16448">
    <property type="entry name" value="RING-H2"/>
    <property type="match status" value="1"/>
</dbReference>
<dbReference type="EMBL" id="JAGPXD010000002">
    <property type="protein sequence ID" value="KAH7369168.1"/>
    <property type="molecule type" value="Genomic_DNA"/>
</dbReference>
<feature type="compositionally biased region" description="Low complexity" evidence="2">
    <location>
        <begin position="221"/>
        <end position="230"/>
    </location>
</feature>
<evidence type="ECO:0000259" key="3">
    <source>
        <dbReference type="PROSITE" id="PS50089"/>
    </source>
</evidence>
<dbReference type="PROSITE" id="PS50089">
    <property type="entry name" value="ZF_RING_2"/>
    <property type="match status" value="1"/>
</dbReference>
<feature type="region of interest" description="Disordered" evidence="2">
    <location>
        <begin position="375"/>
        <end position="425"/>
    </location>
</feature>
<accession>A0A8K0TPD5</accession>
<feature type="region of interest" description="Disordered" evidence="2">
    <location>
        <begin position="193"/>
        <end position="321"/>
    </location>
</feature>
<gene>
    <name evidence="4" type="ORF">B0T11DRAFT_296707</name>
</gene>
<keyword evidence="1" id="KW-0479">Metal-binding</keyword>
<evidence type="ECO:0000256" key="2">
    <source>
        <dbReference type="SAM" id="MobiDB-lite"/>
    </source>
</evidence>
<feature type="compositionally biased region" description="Low complexity" evidence="2">
    <location>
        <begin position="393"/>
        <end position="408"/>
    </location>
</feature>
<dbReference type="GO" id="GO:0008270">
    <property type="term" value="F:zinc ion binding"/>
    <property type="evidence" value="ECO:0007669"/>
    <property type="project" value="UniProtKB-KW"/>
</dbReference>
<dbReference type="AlphaFoldDB" id="A0A8K0TPD5"/>
<sequence length="592" mass="61827">MMERFGLVLVATFAAGMFCGPLFCVIYSRSRRHRKLKPGPRQLRNARRQLVSVAECSARLGAQRWEMAMGAGARRGSGPRSGSLSRAAETGTEAAGASGSDMAVGGGDVVGHPHRPSGGAGHGDDDDDNDCPICIGPLFPRHDRDEAPDTRLSATYASSTQACINNGRDGTAGGGRGHGMLTAWARSLRRHLRGVPSMSSSSSFRPQQQPEMSSAGHGLPRRLLLSGRPWRQGHPRGGEAEGRGRVQTDVQERTGCNGHNDTPDSAPSPNHLMTTMTSPPGGDVDAADAVAAACISNGEGGHPEGKEAAGATGVSQGGNVLEDVHDSDAKTRMTPVYLASSTTGSLSAPSAARGGDAKTARHSAQPLTSTIDGDAAAHLTAPGPGAAAGGGAAAAAISPPRSSISPRSTESGRGEPNLNLNLNTATPRRPAAAVVRRAAATVVDVLSPSRGVRRASLMQQRHDGDDEEDTDDDSGTSDLDTEILVLQGCKHAFHARCLATWFLADGFDCPVCRSPYWMRRERMARALQNERNGLPLDHGEEELRARALAGGYFGAAGGTTYSAIGGAIVVVRAPARTYSHAADRRAWEVYLP</sequence>
<feature type="compositionally biased region" description="Low complexity" evidence="2">
    <location>
        <begin position="70"/>
        <end position="100"/>
    </location>
</feature>
<organism evidence="4 5">
    <name type="scientific">Plectosphaerella cucumerina</name>
    <dbReference type="NCBI Taxonomy" id="40658"/>
    <lineage>
        <taxon>Eukaryota</taxon>
        <taxon>Fungi</taxon>
        <taxon>Dikarya</taxon>
        <taxon>Ascomycota</taxon>
        <taxon>Pezizomycotina</taxon>
        <taxon>Sordariomycetes</taxon>
        <taxon>Hypocreomycetidae</taxon>
        <taxon>Glomerellales</taxon>
        <taxon>Plectosphaerellaceae</taxon>
        <taxon>Plectosphaerella</taxon>
    </lineage>
</organism>
<feature type="compositionally biased region" description="Acidic residues" evidence="2">
    <location>
        <begin position="465"/>
        <end position="476"/>
    </location>
</feature>
<dbReference type="Proteomes" id="UP000813385">
    <property type="component" value="Unassembled WGS sequence"/>
</dbReference>
<feature type="compositionally biased region" description="Polar residues" evidence="2">
    <location>
        <begin position="339"/>
        <end position="348"/>
    </location>
</feature>
<evidence type="ECO:0000313" key="4">
    <source>
        <dbReference type="EMBL" id="KAH7369168.1"/>
    </source>
</evidence>
<dbReference type="InterPro" id="IPR013083">
    <property type="entry name" value="Znf_RING/FYVE/PHD"/>
</dbReference>
<keyword evidence="1" id="KW-0862">Zinc</keyword>
<dbReference type="OrthoDB" id="8062037at2759"/>
<reference evidence="4" key="1">
    <citation type="journal article" date="2021" name="Nat. Commun.">
        <title>Genetic determinants of endophytism in the Arabidopsis root mycobiome.</title>
        <authorList>
            <person name="Mesny F."/>
            <person name="Miyauchi S."/>
            <person name="Thiergart T."/>
            <person name="Pickel B."/>
            <person name="Atanasova L."/>
            <person name="Karlsson M."/>
            <person name="Huettel B."/>
            <person name="Barry K.W."/>
            <person name="Haridas S."/>
            <person name="Chen C."/>
            <person name="Bauer D."/>
            <person name="Andreopoulos W."/>
            <person name="Pangilinan J."/>
            <person name="LaButti K."/>
            <person name="Riley R."/>
            <person name="Lipzen A."/>
            <person name="Clum A."/>
            <person name="Drula E."/>
            <person name="Henrissat B."/>
            <person name="Kohler A."/>
            <person name="Grigoriev I.V."/>
            <person name="Martin F.M."/>
            <person name="Hacquard S."/>
        </authorList>
    </citation>
    <scope>NUCLEOTIDE SEQUENCE</scope>
    <source>
        <strain evidence="4">MPI-CAGE-AT-0016</strain>
    </source>
</reference>
<evidence type="ECO:0000256" key="1">
    <source>
        <dbReference type="PROSITE-ProRule" id="PRU00175"/>
    </source>
</evidence>
<feature type="domain" description="RING-type" evidence="3">
    <location>
        <begin position="489"/>
        <end position="513"/>
    </location>
</feature>
<keyword evidence="5" id="KW-1185">Reference proteome</keyword>
<name>A0A8K0TPD5_9PEZI</name>
<feature type="compositionally biased region" description="Polar residues" evidence="2">
    <location>
        <begin position="257"/>
        <end position="278"/>
    </location>
</feature>
<dbReference type="SUPFAM" id="SSF57850">
    <property type="entry name" value="RING/U-box"/>
    <property type="match status" value="1"/>
</dbReference>
<feature type="compositionally biased region" description="Low complexity" evidence="2">
    <location>
        <begin position="283"/>
        <end position="293"/>
    </location>
</feature>
<protein>
    <recommendedName>
        <fullName evidence="3">RING-type domain-containing protein</fullName>
    </recommendedName>
</protein>
<feature type="compositionally biased region" description="Basic and acidic residues" evidence="2">
    <location>
        <begin position="236"/>
        <end position="252"/>
    </location>
</feature>
<dbReference type="InterPro" id="IPR001841">
    <property type="entry name" value="Znf_RING"/>
</dbReference>
<evidence type="ECO:0000313" key="5">
    <source>
        <dbReference type="Proteomes" id="UP000813385"/>
    </source>
</evidence>